<sequence length="525" mass="59963">MIDHTIPNLLFIRGCTLGLRIITPLSIFYCSLSIADPPHNSFTRFLLSWSIIETSFWLLVFVPRKRALQASANHPPPLDREERKALFWRCWDQIPNPEWYVSRWFLGARPGEVRRENVAEFFRWAVLNKGDAVVKKEGAERDANGEVREGEDADALLKREEEEELNEYVDGIQTLLGRTLEPGKGPAKSLRLTIDEVKMLHRPVVWYLAVLIVDTFTAARLRCSSFLLHRTSLRQTLSIFPPRLASLVTTQRSPAGDLAYWYRPHTSKTRLPILFIHGIGIGLYPYVNFLNEINKHDPKTPEDGEVGIIAVELMPISFRITSPMIDRDETCRQINAILDKHGFNKVVLISHSYGSVITTHLLQNPTTAARIGPMLLVDPVTFLLHLPDVAYNFTARQPRRANEHQLHYYATSDMMVSHTLARNFFWAENVLWKEDLGGRPVTVSLGGKDLISDTETVGRYIAGVDLKTEDKTWKDRKMTGNGLEILWFPTCDHAQVFERVEGRKKLADVVRSYVEKADDVDDQLP</sequence>
<evidence type="ECO:0008006" key="4">
    <source>
        <dbReference type="Google" id="ProtNLM"/>
    </source>
</evidence>
<proteinExistence type="predicted"/>
<dbReference type="InterPro" id="IPR029058">
    <property type="entry name" value="AB_hydrolase_fold"/>
</dbReference>
<protein>
    <recommendedName>
        <fullName evidence="4">AB hydrolase-1 domain-containing protein</fullName>
    </recommendedName>
</protein>
<dbReference type="Gene3D" id="3.40.50.1820">
    <property type="entry name" value="alpha/beta hydrolase"/>
    <property type="match status" value="1"/>
</dbReference>
<dbReference type="AlphaFoldDB" id="A0A6A6RXN0"/>
<dbReference type="Proteomes" id="UP000799753">
    <property type="component" value="Unassembled WGS sequence"/>
</dbReference>
<evidence type="ECO:0000313" key="3">
    <source>
        <dbReference type="Proteomes" id="UP000799753"/>
    </source>
</evidence>
<gene>
    <name evidence="2" type="ORF">P280DRAFT_404281</name>
</gene>
<keyword evidence="1" id="KW-0812">Transmembrane</keyword>
<dbReference type="PANTHER" id="PTHR37471">
    <property type="entry name" value="UNNAMED PRODUCT"/>
    <property type="match status" value="1"/>
</dbReference>
<keyword evidence="1" id="KW-1133">Transmembrane helix</keyword>
<dbReference type="EMBL" id="MU006789">
    <property type="protein sequence ID" value="KAF2638704.1"/>
    <property type="molecule type" value="Genomic_DNA"/>
</dbReference>
<feature type="transmembrane region" description="Helical" evidence="1">
    <location>
        <begin position="41"/>
        <end position="62"/>
    </location>
</feature>
<feature type="transmembrane region" description="Helical" evidence="1">
    <location>
        <begin position="12"/>
        <end position="35"/>
    </location>
</feature>
<keyword evidence="3" id="KW-1185">Reference proteome</keyword>
<name>A0A6A6RXN0_9PLEO</name>
<dbReference type="SUPFAM" id="SSF53474">
    <property type="entry name" value="alpha/beta-Hydrolases"/>
    <property type="match status" value="1"/>
</dbReference>
<keyword evidence="1" id="KW-0472">Membrane</keyword>
<dbReference type="OrthoDB" id="6431331at2759"/>
<evidence type="ECO:0000313" key="2">
    <source>
        <dbReference type="EMBL" id="KAF2638704.1"/>
    </source>
</evidence>
<organism evidence="2 3">
    <name type="scientific">Massarina eburnea CBS 473.64</name>
    <dbReference type="NCBI Taxonomy" id="1395130"/>
    <lineage>
        <taxon>Eukaryota</taxon>
        <taxon>Fungi</taxon>
        <taxon>Dikarya</taxon>
        <taxon>Ascomycota</taxon>
        <taxon>Pezizomycotina</taxon>
        <taxon>Dothideomycetes</taxon>
        <taxon>Pleosporomycetidae</taxon>
        <taxon>Pleosporales</taxon>
        <taxon>Massarineae</taxon>
        <taxon>Massarinaceae</taxon>
        <taxon>Massarina</taxon>
    </lineage>
</organism>
<reference evidence="2" key="1">
    <citation type="journal article" date="2020" name="Stud. Mycol.">
        <title>101 Dothideomycetes genomes: a test case for predicting lifestyles and emergence of pathogens.</title>
        <authorList>
            <person name="Haridas S."/>
            <person name="Albert R."/>
            <person name="Binder M."/>
            <person name="Bloem J."/>
            <person name="Labutti K."/>
            <person name="Salamov A."/>
            <person name="Andreopoulos B."/>
            <person name="Baker S."/>
            <person name="Barry K."/>
            <person name="Bills G."/>
            <person name="Bluhm B."/>
            <person name="Cannon C."/>
            <person name="Castanera R."/>
            <person name="Culley D."/>
            <person name="Daum C."/>
            <person name="Ezra D."/>
            <person name="Gonzalez J."/>
            <person name="Henrissat B."/>
            <person name="Kuo A."/>
            <person name="Liang C."/>
            <person name="Lipzen A."/>
            <person name="Lutzoni F."/>
            <person name="Magnuson J."/>
            <person name="Mondo S."/>
            <person name="Nolan M."/>
            <person name="Ohm R."/>
            <person name="Pangilinan J."/>
            <person name="Park H.-J."/>
            <person name="Ramirez L."/>
            <person name="Alfaro M."/>
            <person name="Sun H."/>
            <person name="Tritt A."/>
            <person name="Yoshinaga Y."/>
            <person name="Zwiers L.-H."/>
            <person name="Turgeon B."/>
            <person name="Goodwin S."/>
            <person name="Spatafora J."/>
            <person name="Crous P."/>
            <person name="Grigoriev I."/>
        </authorList>
    </citation>
    <scope>NUCLEOTIDE SEQUENCE</scope>
    <source>
        <strain evidence="2">CBS 473.64</strain>
    </source>
</reference>
<dbReference type="PANTHER" id="PTHR37471:SF1">
    <property type="entry name" value="AB HYDROLASE-1 DOMAIN-CONTAINING PROTEIN"/>
    <property type="match status" value="1"/>
</dbReference>
<evidence type="ECO:0000256" key="1">
    <source>
        <dbReference type="SAM" id="Phobius"/>
    </source>
</evidence>
<accession>A0A6A6RXN0</accession>